<protein>
    <submittedName>
        <fullName evidence="3">DUF2066 domain-containing protein</fullName>
    </submittedName>
</protein>
<dbReference type="AlphaFoldDB" id="A0A7X4RST3"/>
<dbReference type="InterPro" id="IPR018642">
    <property type="entry name" value="DUF2066"/>
</dbReference>
<dbReference type="Pfam" id="PF09839">
    <property type="entry name" value="DUF2066"/>
    <property type="match status" value="1"/>
</dbReference>
<reference evidence="3 4" key="1">
    <citation type="submission" date="2019-10" db="EMBL/GenBank/DDBJ databases">
        <title>Vibrio sp. nov. isolated from a shrimp pond.</title>
        <authorList>
            <person name="Gomez-Gil B."/>
            <person name="Enciso-Ibarra J."/>
            <person name="Enciso-Ibarra K."/>
            <person name="Bolan-Mejia C."/>
        </authorList>
    </citation>
    <scope>NUCLEOTIDE SEQUENCE [LARGE SCALE GENOMIC DNA]</scope>
    <source>
        <strain evidence="3 4">CAIM 722</strain>
    </source>
</reference>
<proteinExistence type="predicted"/>
<feature type="signal peptide" evidence="2">
    <location>
        <begin position="1"/>
        <end position="18"/>
    </location>
</feature>
<sequence length="411" mass="45035">MRYLALLLAGLVSLPAAALTKVNLYQTEVVLDQQNDESDDQARIQGMEQVIVRATGDKSSLDNDVVKKALQHNSRYLTQISSNDDNGQETMTLGFSEPHIRSLLTQAQLPFWPAYRSNVLVWLVEDKNYDRTIAWEHSDSEPLKTLVQDAKARGLPLTVPVGDFDDITGIETSDLWGDFTGPIAQASSRYPTDAVLVIRVQDDAINWTLYDQSGQQMMDDAKEPITGQASGEQPIDQVVNDVSQYFAKKNAVLISSQSSESVVADFSAIKNADEFFTLEKSLKSLSSVAALDIVRIQGDDVQYRVHLLATPENFEQEVLRTKLVDKVDTQTVSSGETVPDFGYVIGSGINAPQGTDTDNTAVVANNAQATPDATNASNNTEITSSSETEQGATADDELAKVPSTLYFKWKE</sequence>
<keyword evidence="2" id="KW-0732">Signal</keyword>
<feature type="region of interest" description="Disordered" evidence="1">
    <location>
        <begin position="368"/>
        <end position="397"/>
    </location>
</feature>
<keyword evidence="4" id="KW-1185">Reference proteome</keyword>
<dbReference type="RefSeq" id="WP_161153346.1">
    <property type="nucleotide sequence ID" value="NZ_WEKT01000003.1"/>
</dbReference>
<feature type="compositionally biased region" description="Low complexity" evidence="1">
    <location>
        <begin position="368"/>
        <end position="389"/>
    </location>
</feature>
<name>A0A7X4RST3_9VIBR</name>
<evidence type="ECO:0000313" key="3">
    <source>
        <dbReference type="EMBL" id="MZI92031.1"/>
    </source>
</evidence>
<feature type="chain" id="PRO_5030955009" evidence="2">
    <location>
        <begin position="19"/>
        <end position="411"/>
    </location>
</feature>
<gene>
    <name evidence="3" type="ORF">F9817_02280</name>
</gene>
<dbReference type="Proteomes" id="UP000462621">
    <property type="component" value="Unassembled WGS sequence"/>
</dbReference>
<dbReference type="EMBL" id="WEKT01000003">
    <property type="protein sequence ID" value="MZI92031.1"/>
    <property type="molecule type" value="Genomic_DNA"/>
</dbReference>
<accession>A0A7X4RST3</accession>
<evidence type="ECO:0000256" key="1">
    <source>
        <dbReference type="SAM" id="MobiDB-lite"/>
    </source>
</evidence>
<evidence type="ECO:0000256" key="2">
    <source>
        <dbReference type="SAM" id="SignalP"/>
    </source>
</evidence>
<comment type="caution">
    <text evidence="3">The sequence shown here is derived from an EMBL/GenBank/DDBJ whole genome shotgun (WGS) entry which is preliminary data.</text>
</comment>
<organism evidence="3 4">
    <name type="scientific">Vibrio eleionomae</name>
    <dbReference type="NCBI Taxonomy" id="2653505"/>
    <lineage>
        <taxon>Bacteria</taxon>
        <taxon>Pseudomonadati</taxon>
        <taxon>Pseudomonadota</taxon>
        <taxon>Gammaproteobacteria</taxon>
        <taxon>Vibrionales</taxon>
        <taxon>Vibrionaceae</taxon>
        <taxon>Vibrio</taxon>
    </lineage>
</organism>
<evidence type="ECO:0000313" key="4">
    <source>
        <dbReference type="Proteomes" id="UP000462621"/>
    </source>
</evidence>